<sequence>MNTHASIFTSKLFILDILLPLLLLIALLCVPRASEESSQGRPVDRQHSASLLELLTFSWPRRIFQLQNLQAEKIESLPRLVPALRAESLAQHQQRRIMHQLESHSLFFILANEYIGPLILQWSLAILNSFAEIAPELIKYRLLQWLAGEQEEGRSLSDGLMLALLFGMSKAAPVFIDSWLKWVTCSMIELPMQSTMALLVYQKALSSPNTTGNKPNGVAGVKGGETESPTGMSMLRMHSISGHACGVFNNTHKIVASVTQLVSTAVILANLVGWQCMAVGVLTSLVIMPLTTVGMKHWGTLLSRQWRFASDRRDVLQDALMIIRHIKISASEPSWKQKLFDIREKELQEGRNLAWFMFFFVIVGNISPTLLSGVPIYIFAWQGNPLTASVAFTFIGLFKTLQGKMFAIPQELPRIRSCWGNLGTLEALLKREDMDTSHIVPSDILAFKDASITWHGSESSNNAFRLERLEAEFPTGTLSIVTGKTGSGKSLLLSALAGEASMLSGNIHRPEPSIQDDFEEPGDWLLPGRMALVTQTPWMANMTIQDNILFGLPMDPERYALVLHSCALDKDLAMFKDGDATLIAIKGVTLSGGQRSRIALARALYSRATILLMDDVLSAVDAEVREWIVEKALCGRLARGRTRVLVTHHVAQVLSKASYRLHIHDQTAQGELLRPNATESVPDNDFGDISLGETGRPANLEKSGKQNDQPRVAEEPAHSADLDQIPDSYSWLNRYKIYFHATGGTPSWLLALVAVLACEYASISAYRSLKNWVTQEDSALVPGAGRVSFSLVEMPLVCALFYLFFVSGRHLLSVTKHLTAMESAAGSAYNQHLSSLQAPDGILTVRAYGKVGHFMQMANKMTDDKASTAWYKTLYSVMMRLYLSNLGVVYVTLVCCFMVLSGTDAGTAGIALSYAVTLSSTVTEAVQRFAVVDTGLKVVERLAAFRKIEQEPTSGVYVPDSWPENGQLEARGFSAGYGPNLPATLHGISFVINPGERVGVVGRTGAGKSTLALSFAQLLHNREGALVIDSVEIASIKPDVLRQRILVVPQDPYLFGGTLRTAIDPSNAHTDEQLITSLERFRFFSTAANSRGYEKQNDTITDLEFKICDGGANLSQGQRQILCLIKAMLCRKKVVIMDEATSAVDMETDAAIQTAIRDGLHETTVLIIAHRLATVANLDRVLVMQDGTVAEFGAPAELYRKKGAFWTLVNHSVDREDLVKSFERRENK</sequence>
<accession>A0ACC1N172</accession>
<dbReference type="EMBL" id="JANJQO010001044">
    <property type="protein sequence ID" value="KAJ2973002.1"/>
    <property type="molecule type" value="Genomic_DNA"/>
</dbReference>
<dbReference type="Proteomes" id="UP001143910">
    <property type="component" value="Unassembled WGS sequence"/>
</dbReference>
<proteinExistence type="predicted"/>
<evidence type="ECO:0000313" key="2">
    <source>
        <dbReference type="Proteomes" id="UP001143910"/>
    </source>
</evidence>
<name>A0ACC1N172_9HYPO</name>
<keyword evidence="2" id="KW-1185">Reference proteome</keyword>
<protein>
    <submittedName>
        <fullName evidence="1">Uncharacterized protein</fullName>
    </submittedName>
</protein>
<reference evidence="1" key="1">
    <citation type="submission" date="2022-08" db="EMBL/GenBank/DDBJ databases">
        <title>Genome Sequence of Lecanicillium fungicola.</title>
        <authorList>
            <person name="Buettner E."/>
        </authorList>
    </citation>
    <scope>NUCLEOTIDE SEQUENCE</scope>
    <source>
        <strain evidence="1">Babe33</strain>
    </source>
</reference>
<gene>
    <name evidence="1" type="ORF">NQ176_g6842</name>
</gene>
<evidence type="ECO:0000313" key="1">
    <source>
        <dbReference type="EMBL" id="KAJ2973002.1"/>
    </source>
</evidence>
<organism evidence="1 2">
    <name type="scientific">Zarea fungicola</name>
    <dbReference type="NCBI Taxonomy" id="93591"/>
    <lineage>
        <taxon>Eukaryota</taxon>
        <taxon>Fungi</taxon>
        <taxon>Dikarya</taxon>
        <taxon>Ascomycota</taxon>
        <taxon>Pezizomycotina</taxon>
        <taxon>Sordariomycetes</taxon>
        <taxon>Hypocreomycetidae</taxon>
        <taxon>Hypocreales</taxon>
        <taxon>Cordycipitaceae</taxon>
        <taxon>Zarea</taxon>
    </lineage>
</organism>
<comment type="caution">
    <text evidence="1">The sequence shown here is derived from an EMBL/GenBank/DDBJ whole genome shotgun (WGS) entry which is preliminary data.</text>
</comment>